<gene>
    <name evidence="1" type="ORF">BES08_21340</name>
</gene>
<dbReference type="AlphaFoldDB" id="A0A1D8AB97"/>
<dbReference type="Pfam" id="PF04299">
    <property type="entry name" value="FMN_bind_2"/>
    <property type="match status" value="1"/>
</dbReference>
<dbReference type="RefSeq" id="WP_036530940.1">
    <property type="nucleotide sequence ID" value="NZ_CP128491.1"/>
</dbReference>
<accession>A0A1D8AB97</accession>
<protein>
    <submittedName>
        <fullName evidence="1">Transcriptional regulator</fullName>
    </submittedName>
</protein>
<keyword evidence="1" id="KW-0614">Plasmid</keyword>
<reference evidence="2" key="1">
    <citation type="journal article" date="2017" name="J. Biotechnol.">
        <title>Complete genome sequence of Novosphingobium resinovorum SA1, a versatile xenobiotic-degrading bacterium capable of utilizing sulfanilic acid.</title>
        <authorList>
            <person name="Hegedus B."/>
            <person name="Kos P.B."/>
            <person name="Balint B."/>
            <person name="Maroti G."/>
            <person name="Gan H.M."/>
            <person name="Perei K."/>
            <person name="Rakhely G."/>
        </authorList>
    </citation>
    <scope>NUCLEOTIDE SEQUENCE [LARGE SCALE GENOMIC DNA]</scope>
    <source>
        <strain evidence="2">SA1</strain>
    </source>
</reference>
<dbReference type="Proteomes" id="UP000094626">
    <property type="component" value="Plasmid pSA1"/>
</dbReference>
<dbReference type="OrthoDB" id="9794948at2"/>
<name>A0A1D8AB97_9SPHN</name>
<keyword evidence="2" id="KW-1185">Reference proteome</keyword>
<organism evidence="1 2">
    <name type="scientific">Novosphingobium resinovorum</name>
    <dbReference type="NCBI Taxonomy" id="158500"/>
    <lineage>
        <taxon>Bacteria</taxon>
        <taxon>Pseudomonadati</taxon>
        <taxon>Pseudomonadota</taxon>
        <taxon>Alphaproteobacteria</taxon>
        <taxon>Sphingomonadales</taxon>
        <taxon>Sphingomonadaceae</taxon>
        <taxon>Novosphingobium</taxon>
    </lineage>
</organism>
<dbReference type="InterPro" id="IPR007396">
    <property type="entry name" value="TR_PAI2-type"/>
</dbReference>
<dbReference type="SUPFAM" id="SSF50475">
    <property type="entry name" value="FMN-binding split barrel"/>
    <property type="match status" value="1"/>
</dbReference>
<evidence type="ECO:0000313" key="2">
    <source>
        <dbReference type="Proteomes" id="UP000094626"/>
    </source>
</evidence>
<proteinExistence type="predicted"/>
<geneLocation type="plasmid" evidence="1 2">
    <name>pSA1</name>
</geneLocation>
<dbReference type="PANTHER" id="PTHR35802:SF1">
    <property type="entry name" value="PROTEASE SYNTHASE AND SPORULATION PROTEIN PAI 2"/>
    <property type="match status" value="1"/>
</dbReference>
<dbReference type="PANTHER" id="PTHR35802">
    <property type="entry name" value="PROTEASE SYNTHASE AND SPORULATION PROTEIN PAI 2"/>
    <property type="match status" value="1"/>
</dbReference>
<dbReference type="InterPro" id="IPR012349">
    <property type="entry name" value="Split_barrel_FMN-bd"/>
</dbReference>
<dbReference type="Gene3D" id="2.30.110.10">
    <property type="entry name" value="Electron Transport, Fmn-binding Protein, Chain A"/>
    <property type="match status" value="1"/>
</dbReference>
<sequence>MSELFERFDGGDVRDLIAEFPLAWVCAAAGGADHASLLPLLGEYDPEGRLTHLVGHMARRNPLYAALSSAPRALVLFNGPDGYVSPAQAGLDNWAPTWNFAQLRIEAEVTFEPDRTEEALDLLAARMDDGTGWGRTMLGPRYTGMLEAIVGFRAQVTRVAGKFKLGQDERPETLRSIVARHPDPVLVRWMRRFNEERI</sequence>
<dbReference type="EMBL" id="CP017076">
    <property type="protein sequence ID" value="AOR79387.1"/>
    <property type="molecule type" value="Genomic_DNA"/>
</dbReference>
<evidence type="ECO:0000313" key="1">
    <source>
        <dbReference type="EMBL" id="AOR79387.1"/>
    </source>
</evidence>
<dbReference type="KEGG" id="nre:BES08_21340"/>